<evidence type="ECO:0000313" key="1">
    <source>
        <dbReference type="EMBL" id="OKO93026.1"/>
    </source>
</evidence>
<accession>A0A1Q5SYR6</accession>
<evidence type="ECO:0000313" key="2">
    <source>
        <dbReference type="Proteomes" id="UP000186955"/>
    </source>
</evidence>
<gene>
    <name evidence="1" type="ORF">PENSUB_12538</name>
</gene>
<comment type="caution">
    <text evidence="1">The sequence shown here is derived from an EMBL/GenBank/DDBJ whole genome shotgun (WGS) entry which is preliminary data.</text>
</comment>
<reference evidence="1 2" key="1">
    <citation type="submission" date="2016-10" db="EMBL/GenBank/DDBJ databases">
        <title>Genome sequence of the ascomycete fungus Penicillium subrubescens.</title>
        <authorList>
            <person name="De Vries R.P."/>
            <person name="Peng M."/>
            <person name="Dilokpimol A."/>
            <person name="Hilden K."/>
            <person name="Makela M.R."/>
            <person name="Grigoriev I."/>
            <person name="Riley R."/>
            <person name="Granchi Z."/>
        </authorList>
    </citation>
    <scope>NUCLEOTIDE SEQUENCE [LARGE SCALE GENOMIC DNA]</scope>
    <source>
        <strain evidence="1 2">CBS 132785</strain>
    </source>
</reference>
<keyword evidence="2" id="KW-1185">Reference proteome</keyword>
<dbReference type="EMBL" id="MNBE01000732">
    <property type="protein sequence ID" value="OKO93026.1"/>
    <property type="molecule type" value="Genomic_DNA"/>
</dbReference>
<name>A0A1Q5SYR6_9EURO</name>
<protein>
    <submittedName>
        <fullName evidence="1">Uncharacterized protein</fullName>
    </submittedName>
</protein>
<dbReference type="AlphaFoldDB" id="A0A1Q5SYR6"/>
<sequence>MDWRSFVGHFRGPRKAIGAKVAQPHAMGIDNNGDAFLITNEIQIPLKVADGMGIDAQRQDAVSDIADKSKWLISGSPCKGSYGQEICFTNFD</sequence>
<dbReference type="Proteomes" id="UP000186955">
    <property type="component" value="Unassembled WGS sequence"/>
</dbReference>
<proteinExistence type="predicted"/>
<organism evidence="1 2">
    <name type="scientific">Penicillium subrubescens</name>
    <dbReference type="NCBI Taxonomy" id="1316194"/>
    <lineage>
        <taxon>Eukaryota</taxon>
        <taxon>Fungi</taxon>
        <taxon>Dikarya</taxon>
        <taxon>Ascomycota</taxon>
        <taxon>Pezizomycotina</taxon>
        <taxon>Eurotiomycetes</taxon>
        <taxon>Eurotiomycetidae</taxon>
        <taxon>Eurotiales</taxon>
        <taxon>Aspergillaceae</taxon>
        <taxon>Penicillium</taxon>
    </lineage>
</organism>